<dbReference type="InterPro" id="IPR029058">
    <property type="entry name" value="AB_hydrolase_fold"/>
</dbReference>
<dbReference type="InterPro" id="IPR049492">
    <property type="entry name" value="BD-FAE-like_dom"/>
</dbReference>
<evidence type="ECO:0000313" key="3">
    <source>
        <dbReference type="EMBL" id="GII75034.1"/>
    </source>
</evidence>
<dbReference type="EMBL" id="BOOU01000001">
    <property type="protein sequence ID" value="GII75034.1"/>
    <property type="molecule type" value="Genomic_DNA"/>
</dbReference>
<evidence type="ECO:0000313" key="4">
    <source>
        <dbReference type="Proteomes" id="UP000655287"/>
    </source>
</evidence>
<dbReference type="AlphaFoldDB" id="A0A919QVW4"/>
<feature type="domain" description="BD-FAE-like" evidence="2">
    <location>
        <begin position="2"/>
        <end position="170"/>
    </location>
</feature>
<protein>
    <recommendedName>
        <fullName evidence="2">BD-FAE-like domain-containing protein</fullName>
    </recommendedName>
</protein>
<dbReference type="Proteomes" id="UP000655287">
    <property type="component" value="Unassembled WGS sequence"/>
</dbReference>
<evidence type="ECO:0000259" key="2">
    <source>
        <dbReference type="Pfam" id="PF20434"/>
    </source>
</evidence>
<accession>A0A919QVW4</accession>
<dbReference type="InterPro" id="IPR050300">
    <property type="entry name" value="GDXG_lipolytic_enzyme"/>
</dbReference>
<organism evidence="3 4">
    <name type="scientific">Sphaerisporangium rufum</name>
    <dbReference type="NCBI Taxonomy" id="1381558"/>
    <lineage>
        <taxon>Bacteria</taxon>
        <taxon>Bacillati</taxon>
        <taxon>Actinomycetota</taxon>
        <taxon>Actinomycetes</taxon>
        <taxon>Streptosporangiales</taxon>
        <taxon>Streptosporangiaceae</taxon>
        <taxon>Sphaerisporangium</taxon>
    </lineage>
</organism>
<sequence length="209" mass="21665">MWLHGGAWMMRPEGDRSAKAYQRHGLEVVPATYRLSGEARWPAQLADVRAAAREIMAGDPDVRLLVAGHSAGAHLALHLALRGVNRPGDVAAVIAASPPTDPLAADWPESREAGSPWARLLGQVPAAGDPATADVTVANHVGTGVPVLLLHGADDQVVPPTQTLDLANALLAAGHPVTAYLCPGGHDLRLDDADVEQVVAAFLRGPAAG</sequence>
<dbReference type="PANTHER" id="PTHR48081">
    <property type="entry name" value="AB HYDROLASE SUPERFAMILY PROTEIN C4A8.06C"/>
    <property type="match status" value="1"/>
</dbReference>
<name>A0A919QVW4_9ACTN</name>
<proteinExistence type="predicted"/>
<dbReference type="SUPFAM" id="SSF53474">
    <property type="entry name" value="alpha/beta-Hydrolases"/>
    <property type="match status" value="1"/>
</dbReference>
<gene>
    <name evidence="3" type="ORF">Sru01_00160</name>
</gene>
<dbReference type="Pfam" id="PF20434">
    <property type="entry name" value="BD-FAE"/>
    <property type="match status" value="1"/>
</dbReference>
<reference evidence="3" key="1">
    <citation type="submission" date="2021-01" db="EMBL/GenBank/DDBJ databases">
        <title>Whole genome shotgun sequence of Sphaerisporangium rufum NBRC 109079.</title>
        <authorList>
            <person name="Komaki H."/>
            <person name="Tamura T."/>
        </authorList>
    </citation>
    <scope>NUCLEOTIDE SEQUENCE</scope>
    <source>
        <strain evidence="3">NBRC 109079</strain>
    </source>
</reference>
<dbReference type="GO" id="GO:0016787">
    <property type="term" value="F:hydrolase activity"/>
    <property type="evidence" value="ECO:0007669"/>
    <property type="project" value="UniProtKB-KW"/>
</dbReference>
<keyword evidence="1" id="KW-0378">Hydrolase</keyword>
<evidence type="ECO:0000256" key="1">
    <source>
        <dbReference type="ARBA" id="ARBA00022801"/>
    </source>
</evidence>
<keyword evidence="4" id="KW-1185">Reference proteome</keyword>
<dbReference type="Gene3D" id="3.40.50.1820">
    <property type="entry name" value="alpha/beta hydrolase"/>
    <property type="match status" value="1"/>
</dbReference>
<comment type="caution">
    <text evidence="3">The sequence shown here is derived from an EMBL/GenBank/DDBJ whole genome shotgun (WGS) entry which is preliminary data.</text>
</comment>